<evidence type="ECO:0000313" key="5">
    <source>
        <dbReference type="Proteomes" id="UP000593567"/>
    </source>
</evidence>
<dbReference type="Gene3D" id="1.10.472.80">
    <property type="entry name" value="Ypt/Rab-GAP domain of gyp1p, domain 3"/>
    <property type="match status" value="1"/>
</dbReference>
<dbReference type="FunFam" id="1.10.472.80:FF:000018">
    <property type="entry name" value="TBC1 domain family member 2B"/>
    <property type="match status" value="1"/>
</dbReference>
<evidence type="ECO:0000256" key="1">
    <source>
        <dbReference type="SAM" id="Coils"/>
    </source>
</evidence>
<gene>
    <name evidence="4" type="ORF">EB796_000321</name>
</gene>
<sequence length="889" mass="101731">MLLRVKSIGCWSCVPYESIMADGDGTIAVGNLIDTSDTPLDCQQDKQCLIKDTSNYSQEITRPPLCGFLTLHSKTGLMKSYKTKWFVYSDNVGKLLYYKSKGELRPEGEIFITHATFSFDVKDKPGVFEIRVGEIVTVLEAADREEMFTWLQELQTRRKDITKKLSRPGILKVSNASKDTSAESNGDTNTVLDEHPHIVLREDQKHLCDKPTVSHSINKLSHNVSKAAGSAKQRLSAMFNRKSTADEISTCDSCLALSQDLYEAEEEARVAKVELSANQAVLKMLNDQTNLLTQQNMSLKASMEVYKDPNLANQVDQEHEIRKLKLKVDELNQICERLKLDNKSLECEVSDLKERQEMCTETISAKDSVIVALSQKLEACTSIPSPTTPHIDYATVEPFHESVKDKLEAYELQNKFLNKEILELHSVRLEDEKRMQELHTKNMELEAIFYQLQSKYLLVLNEMNKPQLDETGDTKPVDELMGRLLDEAINQEQTGGVELRDSLNSSHRAAKKYDSYGFEIEEWSDDIASKAAGLQRMSENVLASMFESPEAVSLRVKWENYLAVVSSQDIQRSVEFKNLIRAGIPKDHREKVWNILINFHVKKFRASVGTGYYTRLVQKHSRSKHNPVAKQIELDLRRTLPNNRHFEADDSEGIPKLRRMLLAYSYHNPTGMNRVAAFALLFLQEEDAFWCLVAIIDFIMPPDYFSPSMVAAQADQRVLREILSEKLPKVTAHLESLEIDISLFSFNWFLTLFIESIPTCTVLRIWDSFLCEGIKILFRYATAFFKFNEEGILNTRDFLSANQHLREMAANMVDVEKLTDIAFKEINPFPIRAINVKRAMYLQQVKAELKELNALRSEFKSQRPDIEFESEDDIEEGDDFQDHAEMITL</sequence>
<dbReference type="GO" id="GO:0005096">
    <property type="term" value="F:GTPase activator activity"/>
    <property type="evidence" value="ECO:0007669"/>
    <property type="project" value="TreeGrafter"/>
</dbReference>
<dbReference type="OrthoDB" id="294251at2759"/>
<dbReference type="Pfam" id="PF00169">
    <property type="entry name" value="PH"/>
    <property type="match status" value="1"/>
</dbReference>
<dbReference type="EMBL" id="VXIV02000055">
    <property type="protein sequence ID" value="KAF6041367.1"/>
    <property type="molecule type" value="Genomic_DNA"/>
</dbReference>
<keyword evidence="1" id="KW-0175">Coiled coil</keyword>
<dbReference type="PANTHER" id="PTHR47219">
    <property type="entry name" value="RAB GTPASE-ACTIVATING PROTEIN 1-LIKE"/>
    <property type="match status" value="1"/>
</dbReference>
<dbReference type="Gene3D" id="2.30.29.30">
    <property type="entry name" value="Pleckstrin-homology domain (PH domain)/Phosphotyrosine-binding domain (PTB)"/>
    <property type="match status" value="1"/>
</dbReference>
<dbReference type="InterPro" id="IPR011993">
    <property type="entry name" value="PH-like_dom_sf"/>
</dbReference>
<dbReference type="PANTHER" id="PTHR47219:SF20">
    <property type="entry name" value="TBC1 DOMAIN FAMILY MEMBER 2B"/>
    <property type="match status" value="1"/>
</dbReference>
<dbReference type="InterPro" id="IPR035969">
    <property type="entry name" value="Rab-GAP_TBC_sf"/>
</dbReference>
<feature type="coiled-coil region" evidence="1">
    <location>
        <begin position="400"/>
        <end position="427"/>
    </location>
</feature>
<dbReference type="FunFam" id="1.10.8.270:FF:000026">
    <property type="entry name" value="TBC (Tre-2/Bub2/Cdc16) domain family"/>
    <property type="match status" value="1"/>
</dbReference>
<evidence type="ECO:0000259" key="3">
    <source>
        <dbReference type="PROSITE" id="PS50086"/>
    </source>
</evidence>
<dbReference type="SUPFAM" id="SSF50729">
    <property type="entry name" value="PH domain-like"/>
    <property type="match status" value="1"/>
</dbReference>
<dbReference type="AlphaFoldDB" id="A0A7J7KT72"/>
<accession>A0A7J7KT72</accession>
<feature type="domain" description="PH" evidence="2">
    <location>
        <begin position="62"/>
        <end position="159"/>
    </location>
</feature>
<dbReference type="PROSITE" id="PS50003">
    <property type="entry name" value="PH_DOMAIN"/>
    <property type="match status" value="1"/>
</dbReference>
<proteinExistence type="predicted"/>
<dbReference type="InterPro" id="IPR001849">
    <property type="entry name" value="PH_domain"/>
</dbReference>
<dbReference type="SUPFAM" id="SSF47923">
    <property type="entry name" value="Ypt/Rab-GAP domain of gyp1p"/>
    <property type="match status" value="2"/>
</dbReference>
<comment type="caution">
    <text evidence="4">The sequence shown here is derived from an EMBL/GenBank/DDBJ whole genome shotgun (WGS) entry which is preliminary data.</text>
</comment>
<dbReference type="Pfam" id="PF00566">
    <property type="entry name" value="RabGAP-TBC"/>
    <property type="match status" value="1"/>
</dbReference>
<dbReference type="Proteomes" id="UP000593567">
    <property type="component" value="Unassembled WGS sequence"/>
</dbReference>
<keyword evidence="5" id="KW-1185">Reference proteome</keyword>
<dbReference type="SMART" id="SM00233">
    <property type="entry name" value="PH"/>
    <property type="match status" value="1"/>
</dbReference>
<evidence type="ECO:0000313" key="4">
    <source>
        <dbReference type="EMBL" id="KAF6041367.1"/>
    </source>
</evidence>
<dbReference type="SMART" id="SM00164">
    <property type="entry name" value="TBC"/>
    <property type="match status" value="1"/>
</dbReference>
<feature type="domain" description="Rab-GAP TBC" evidence="3">
    <location>
        <begin position="583"/>
        <end position="773"/>
    </location>
</feature>
<reference evidence="4" key="1">
    <citation type="submission" date="2020-06" db="EMBL/GenBank/DDBJ databases">
        <title>Draft genome of Bugula neritina, a colonial animal packing powerful symbionts and potential medicines.</title>
        <authorList>
            <person name="Rayko M."/>
        </authorList>
    </citation>
    <scope>NUCLEOTIDE SEQUENCE [LARGE SCALE GENOMIC DNA]</scope>
    <source>
        <strain evidence="4">Kwan_BN1</strain>
    </source>
</reference>
<dbReference type="PROSITE" id="PS50086">
    <property type="entry name" value="TBC_RABGAP"/>
    <property type="match status" value="1"/>
</dbReference>
<dbReference type="InterPro" id="IPR050302">
    <property type="entry name" value="Rab_GAP_TBC_domain"/>
</dbReference>
<dbReference type="GO" id="GO:0031267">
    <property type="term" value="F:small GTPase binding"/>
    <property type="evidence" value="ECO:0007669"/>
    <property type="project" value="TreeGrafter"/>
</dbReference>
<name>A0A7J7KT72_BUGNE</name>
<evidence type="ECO:0000259" key="2">
    <source>
        <dbReference type="PROSITE" id="PS50003"/>
    </source>
</evidence>
<protein>
    <submittedName>
        <fullName evidence="4">TBC1D2</fullName>
    </submittedName>
</protein>
<organism evidence="4 5">
    <name type="scientific">Bugula neritina</name>
    <name type="common">Brown bryozoan</name>
    <name type="synonym">Sertularia neritina</name>
    <dbReference type="NCBI Taxonomy" id="10212"/>
    <lineage>
        <taxon>Eukaryota</taxon>
        <taxon>Metazoa</taxon>
        <taxon>Spiralia</taxon>
        <taxon>Lophotrochozoa</taxon>
        <taxon>Bryozoa</taxon>
        <taxon>Gymnolaemata</taxon>
        <taxon>Cheilostomatida</taxon>
        <taxon>Flustrina</taxon>
        <taxon>Buguloidea</taxon>
        <taxon>Bugulidae</taxon>
        <taxon>Bugula</taxon>
    </lineage>
</organism>
<dbReference type="InterPro" id="IPR000195">
    <property type="entry name" value="Rab-GAP-TBC_dom"/>
</dbReference>
<feature type="coiled-coil region" evidence="1">
    <location>
        <begin position="314"/>
        <end position="355"/>
    </location>
</feature>
<dbReference type="Gene3D" id="1.10.8.270">
    <property type="entry name" value="putative rabgap domain of human tbc1 domain family member 14 like domains"/>
    <property type="match status" value="1"/>
</dbReference>